<keyword evidence="3 5" id="KW-1133">Transmembrane helix</keyword>
<dbReference type="OrthoDB" id="1809613at2"/>
<dbReference type="EMBL" id="WUUK01000001">
    <property type="protein sequence ID" value="MXQ50414.1"/>
    <property type="molecule type" value="Genomic_DNA"/>
</dbReference>
<dbReference type="Proteomes" id="UP000436284">
    <property type="component" value="Unassembled WGS sequence"/>
</dbReference>
<dbReference type="RefSeq" id="WP_160652864.1">
    <property type="nucleotide sequence ID" value="NZ_JBHRWU010000001.1"/>
</dbReference>
<comment type="caution">
    <text evidence="6">The sequence shown here is derived from an EMBL/GenBank/DDBJ whole genome shotgun (WGS) entry which is preliminary data.</text>
</comment>
<name>A0A6N8TWW2_9STAP</name>
<dbReference type="GO" id="GO:0016020">
    <property type="term" value="C:membrane"/>
    <property type="evidence" value="ECO:0007669"/>
    <property type="project" value="UniProtKB-SubCell"/>
</dbReference>
<evidence type="ECO:0000256" key="2">
    <source>
        <dbReference type="ARBA" id="ARBA00022692"/>
    </source>
</evidence>
<evidence type="ECO:0000256" key="3">
    <source>
        <dbReference type="ARBA" id="ARBA00022989"/>
    </source>
</evidence>
<dbReference type="GO" id="GO:0009403">
    <property type="term" value="P:toxin biosynthetic process"/>
    <property type="evidence" value="ECO:0007669"/>
    <property type="project" value="InterPro"/>
</dbReference>
<dbReference type="Pfam" id="PF02674">
    <property type="entry name" value="Colicin_V"/>
    <property type="match status" value="1"/>
</dbReference>
<keyword evidence="7" id="KW-1185">Reference proteome</keyword>
<accession>A0A6N8TWW2</accession>
<gene>
    <name evidence="6" type="ORF">GQ671_03740</name>
</gene>
<evidence type="ECO:0000313" key="7">
    <source>
        <dbReference type="Proteomes" id="UP000436284"/>
    </source>
</evidence>
<feature type="transmembrane region" description="Helical" evidence="5">
    <location>
        <begin position="82"/>
        <end position="104"/>
    </location>
</feature>
<feature type="transmembrane region" description="Helical" evidence="5">
    <location>
        <begin position="116"/>
        <end position="140"/>
    </location>
</feature>
<feature type="transmembrane region" description="Helical" evidence="5">
    <location>
        <begin position="26"/>
        <end position="42"/>
    </location>
</feature>
<evidence type="ECO:0000256" key="4">
    <source>
        <dbReference type="ARBA" id="ARBA00023136"/>
    </source>
</evidence>
<reference evidence="6 7" key="1">
    <citation type="submission" date="2019-12" db="EMBL/GenBank/DDBJ databases">
        <title>Salinicoccus cyprini sp. nov., isolated from gastro-intestinal tract of mirror carp, Cyprinus carpio var. specularis, collected from Gobind Sagar Reservoir, Himachal Pradesh, India.</title>
        <authorList>
            <person name="Talwar C."/>
            <person name="Singh A.K."/>
            <person name="Lal R."/>
            <person name="Negi R.K."/>
        </authorList>
    </citation>
    <scope>NUCLEOTIDE SEQUENCE [LARGE SCALE GENOMIC DNA]</scope>
    <source>
        <strain evidence="6 7">J-82</strain>
    </source>
</reference>
<dbReference type="InterPro" id="IPR003825">
    <property type="entry name" value="Colicin-V_CvpA"/>
</dbReference>
<dbReference type="PANTHER" id="PTHR37306">
    <property type="entry name" value="COLICIN V PRODUCTION PROTEIN"/>
    <property type="match status" value="1"/>
</dbReference>
<evidence type="ECO:0000256" key="5">
    <source>
        <dbReference type="SAM" id="Phobius"/>
    </source>
</evidence>
<keyword evidence="4 5" id="KW-0472">Membrane</keyword>
<dbReference type="PANTHER" id="PTHR37306:SF1">
    <property type="entry name" value="COLICIN V PRODUCTION PROTEIN"/>
    <property type="match status" value="1"/>
</dbReference>
<sequence length="177" mass="19667">MTLLILILLIIGMVIGYRRGIILQLLHLIGTISAIIISAMNYERLASRLDMVLPYPSTAQTISSSLLPEIDNAEFGFYKMAAFFMIFVVAKIVIQLIVSAFDYLQQVNAFGRTGDILGTALGLIEMIYLLVVILVMATLIPLDIVQTTIENSGLARFLMDNTFIISDKFIEWLQTGS</sequence>
<organism evidence="6 7">
    <name type="scientific">Salinicoccus hispanicus</name>
    <dbReference type="NCBI Taxonomy" id="157225"/>
    <lineage>
        <taxon>Bacteria</taxon>
        <taxon>Bacillati</taxon>
        <taxon>Bacillota</taxon>
        <taxon>Bacilli</taxon>
        <taxon>Bacillales</taxon>
        <taxon>Staphylococcaceae</taxon>
        <taxon>Salinicoccus</taxon>
    </lineage>
</organism>
<comment type="subcellular location">
    <subcellularLocation>
        <location evidence="1">Membrane</location>
        <topology evidence="1">Multi-pass membrane protein</topology>
    </subcellularLocation>
</comment>
<proteinExistence type="predicted"/>
<keyword evidence="2 5" id="KW-0812">Transmembrane</keyword>
<evidence type="ECO:0000313" key="6">
    <source>
        <dbReference type="EMBL" id="MXQ50414.1"/>
    </source>
</evidence>
<protein>
    <submittedName>
        <fullName evidence="6">CvpA family protein</fullName>
    </submittedName>
</protein>
<dbReference type="AlphaFoldDB" id="A0A6N8TWW2"/>
<evidence type="ECO:0000256" key="1">
    <source>
        <dbReference type="ARBA" id="ARBA00004141"/>
    </source>
</evidence>